<feature type="signal peptide" evidence="1">
    <location>
        <begin position="1"/>
        <end position="18"/>
    </location>
</feature>
<protein>
    <submittedName>
        <fullName evidence="2">Uncharacterized protein</fullName>
    </submittedName>
</protein>
<evidence type="ECO:0000313" key="3">
    <source>
        <dbReference type="Proteomes" id="UP000537718"/>
    </source>
</evidence>
<keyword evidence="1" id="KW-0732">Signal</keyword>
<name>A0A7W8YYP8_9SPHI</name>
<dbReference type="AlphaFoldDB" id="A0A7W8YYP8"/>
<accession>A0A7W8YYP8</accession>
<proteinExistence type="predicted"/>
<feature type="chain" id="PRO_5031070884" evidence="1">
    <location>
        <begin position="19"/>
        <end position="259"/>
    </location>
</feature>
<evidence type="ECO:0000313" key="2">
    <source>
        <dbReference type="EMBL" id="MBB5624269.1"/>
    </source>
</evidence>
<organism evidence="2 3">
    <name type="scientific">Pedobacter cryoconitis</name>
    <dbReference type="NCBI Taxonomy" id="188932"/>
    <lineage>
        <taxon>Bacteria</taxon>
        <taxon>Pseudomonadati</taxon>
        <taxon>Bacteroidota</taxon>
        <taxon>Sphingobacteriia</taxon>
        <taxon>Sphingobacteriales</taxon>
        <taxon>Sphingobacteriaceae</taxon>
        <taxon>Pedobacter</taxon>
    </lineage>
</organism>
<evidence type="ECO:0000256" key="1">
    <source>
        <dbReference type="SAM" id="SignalP"/>
    </source>
</evidence>
<dbReference type="EMBL" id="JACHCF010000022">
    <property type="protein sequence ID" value="MBB5624269.1"/>
    <property type="molecule type" value="Genomic_DNA"/>
</dbReference>
<comment type="caution">
    <text evidence="2">The sequence shown here is derived from an EMBL/GenBank/DDBJ whole genome shotgun (WGS) entry which is preliminary data.</text>
</comment>
<reference evidence="2 3" key="1">
    <citation type="submission" date="2020-08" db="EMBL/GenBank/DDBJ databases">
        <title>Genomic Encyclopedia of Type Strains, Phase IV (KMG-V): Genome sequencing to study the core and pangenomes of soil and plant-associated prokaryotes.</title>
        <authorList>
            <person name="Whitman W."/>
        </authorList>
    </citation>
    <scope>NUCLEOTIDE SEQUENCE [LARGE SCALE GENOMIC DNA]</scope>
    <source>
        <strain evidence="2 3">MP7CTX6</strain>
    </source>
</reference>
<dbReference type="Proteomes" id="UP000537718">
    <property type="component" value="Unassembled WGS sequence"/>
</dbReference>
<dbReference type="RefSeq" id="WP_183870311.1">
    <property type="nucleotide sequence ID" value="NZ_JACHCF010000022.1"/>
</dbReference>
<gene>
    <name evidence="2" type="ORF">HDE69_005367</name>
</gene>
<sequence>MKRYVLLLLLFISFSGYAQNTINNYKYVLVPEKFSFLKEQDQYRLNTLAKFLLTEKGFETYFDNFELPTAIANNKCDALHAEVLEKKGMFTTNLTLLLKDCKGNIIFKSKEGKSREKEYKTSYNLALRDAFTSLDEVKYAYNGTVNTDQQVAATTTTVTAPVATATVPVSAAVIATAKPVTVETNQPAGTLYAQPTANGYQLIDTTPKKVLTLSRTSVQDYFIAENETANGIVLKKNGAWFFEYYKDGKLMAEKLLIKF</sequence>